<dbReference type="PROSITE" id="PS51755">
    <property type="entry name" value="OMPR_PHOB"/>
    <property type="match status" value="1"/>
</dbReference>
<dbReference type="InterPro" id="IPR039420">
    <property type="entry name" value="WalR-like"/>
</dbReference>
<dbReference type="Gene3D" id="3.40.50.2300">
    <property type="match status" value="1"/>
</dbReference>
<dbReference type="GO" id="GO:0000156">
    <property type="term" value="F:phosphorelay response regulator activity"/>
    <property type="evidence" value="ECO:0007669"/>
    <property type="project" value="TreeGrafter"/>
</dbReference>
<keyword evidence="1" id="KW-0597">Phosphoprotein</keyword>
<dbReference type="InterPro" id="IPR036388">
    <property type="entry name" value="WH-like_DNA-bd_sf"/>
</dbReference>
<dbReference type="PANTHER" id="PTHR48111:SF38">
    <property type="entry name" value="TWO-COMPONENT RESPONSE REGULATOR"/>
    <property type="match status" value="1"/>
</dbReference>
<dbReference type="InterPro" id="IPR011006">
    <property type="entry name" value="CheY-like_superfamily"/>
</dbReference>
<dbReference type="SMART" id="SM00448">
    <property type="entry name" value="REC"/>
    <property type="match status" value="1"/>
</dbReference>
<feature type="domain" description="Response regulatory" evidence="5">
    <location>
        <begin position="3"/>
        <end position="117"/>
    </location>
</feature>
<organism evidence="7">
    <name type="scientific">mine drainage metagenome</name>
    <dbReference type="NCBI Taxonomy" id="410659"/>
    <lineage>
        <taxon>unclassified sequences</taxon>
        <taxon>metagenomes</taxon>
        <taxon>ecological metagenomes</taxon>
    </lineage>
</organism>
<name>A0A1J5QAM2_9ZZZZ</name>
<dbReference type="Gene3D" id="1.10.10.10">
    <property type="entry name" value="Winged helix-like DNA-binding domain superfamily/Winged helix DNA-binding domain"/>
    <property type="match status" value="1"/>
</dbReference>
<dbReference type="GO" id="GO:0005829">
    <property type="term" value="C:cytosol"/>
    <property type="evidence" value="ECO:0007669"/>
    <property type="project" value="TreeGrafter"/>
</dbReference>
<dbReference type="PROSITE" id="PS50110">
    <property type="entry name" value="RESPONSE_REGULATORY"/>
    <property type="match status" value="1"/>
</dbReference>
<dbReference type="CDD" id="cd00383">
    <property type="entry name" value="trans_reg_C"/>
    <property type="match status" value="1"/>
</dbReference>
<reference evidence="7" key="1">
    <citation type="submission" date="2016-10" db="EMBL/GenBank/DDBJ databases">
        <title>Sequence of Gallionella enrichment culture.</title>
        <authorList>
            <person name="Poehlein A."/>
            <person name="Muehling M."/>
            <person name="Daniel R."/>
        </authorList>
    </citation>
    <scope>NUCLEOTIDE SEQUENCE</scope>
</reference>
<keyword evidence="4" id="KW-0804">Transcription</keyword>
<evidence type="ECO:0000256" key="3">
    <source>
        <dbReference type="ARBA" id="ARBA00023125"/>
    </source>
</evidence>
<dbReference type="GO" id="GO:0000976">
    <property type="term" value="F:transcription cis-regulatory region binding"/>
    <property type="evidence" value="ECO:0007669"/>
    <property type="project" value="TreeGrafter"/>
</dbReference>
<dbReference type="AlphaFoldDB" id="A0A1J5QAM2"/>
<dbReference type="Pfam" id="PF00072">
    <property type="entry name" value="Response_reg"/>
    <property type="match status" value="1"/>
</dbReference>
<comment type="caution">
    <text evidence="7">The sequence shown here is derived from an EMBL/GenBank/DDBJ whole genome shotgun (WGS) entry which is preliminary data.</text>
</comment>
<keyword evidence="2" id="KW-0805">Transcription regulation</keyword>
<evidence type="ECO:0000259" key="6">
    <source>
        <dbReference type="PROSITE" id="PS51755"/>
    </source>
</evidence>
<dbReference type="EMBL" id="MLJW01001060">
    <property type="protein sequence ID" value="OIQ80440.1"/>
    <property type="molecule type" value="Genomic_DNA"/>
</dbReference>
<evidence type="ECO:0000313" key="7">
    <source>
        <dbReference type="EMBL" id="OIQ80440.1"/>
    </source>
</evidence>
<dbReference type="Pfam" id="PF00486">
    <property type="entry name" value="Trans_reg_C"/>
    <property type="match status" value="1"/>
</dbReference>
<gene>
    <name evidence="7" type="primary">copR_9</name>
    <name evidence="7" type="ORF">GALL_378060</name>
</gene>
<proteinExistence type="predicted"/>
<evidence type="ECO:0000256" key="2">
    <source>
        <dbReference type="ARBA" id="ARBA00023015"/>
    </source>
</evidence>
<dbReference type="SUPFAM" id="SSF52172">
    <property type="entry name" value="CheY-like"/>
    <property type="match status" value="1"/>
</dbReference>
<evidence type="ECO:0000256" key="4">
    <source>
        <dbReference type="ARBA" id="ARBA00023163"/>
    </source>
</evidence>
<dbReference type="GO" id="GO:0006355">
    <property type="term" value="P:regulation of DNA-templated transcription"/>
    <property type="evidence" value="ECO:0007669"/>
    <property type="project" value="InterPro"/>
</dbReference>
<feature type="domain" description="OmpR/PhoB-type" evidence="6">
    <location>
        <begin position="127"/>
        <end position="221"/>
    </location>
</feature>
<dbReference type="GO" id="GO:0032993">
    <property type="term" value="C:protein-DNA complex"/>
    <property type="evidence" value="ECO:0007669"/>
    <property type="project" value="TreeGrafter"/>
</dbReference>
<dbReference type="Gene3D" id="6.10.250.690">
    <property type="match status" value="1"/>
</dbReference>
<sequence>MTQILIAEDEDRIAAFVAKGLQAHGMTTSVVASGREAFDQVMSGGVDLLLLDLGLSDGDGGEVLRQMRAEGSTVPVIILTARSSVTDTVAGLENGADDYMSKPFRFEELLARIRLRLRGAAAPTASESTLTQGRLSLDLLTRRIAVDGAEVELSAREFALAEAFMRHPGHVLSREQLLSQVWGYDFDPGSNVVDVYVRYLRRKIGSEFIATVRGMGYRLVGTPEVTEPD</sequence>
<evidence type="ECO:0000256" key="1">
    <source>
        <dbReference type="ARBA" id="ARBA00022553"/>
    </source>
</evidence>
<dbReference type="FunFam" id="1.10.10.10:FF:000005">
    <property type="entry name" value="Two-component system response regulator"/>
    <property type="match status" value="1"/>
</dbReference>
<evidence type="ECO:0000259" key="5">
    <source>
        <dbReference type="PROSITE" id="PS50110"/>
    </source>
</evidence>
<dbReference type="SMART" id="SM00862">
    <property type="entry name" value="Trans_reg_C"/>
    <property type="match status" value="1"/>
</dbReference>
<dbReference type="PANTHER" id="PTHR48111">
    <property type="entry name" value="REGULATOR OF RPOS"/>
    <property type="match status" value="1"/>
</dbReference>
<accession>A0A1J5QAM2</accession>
<keyword evidence="3" id="KW-0238">DNA-binding</keyword>
<dbReference type="InterPro" id="IPR001867">
    <property type="entry name" value="OmpR/PhoB-type_DNA-bd"/>
</dbReference>
<protein>
    <submittedName>
        <fullName evidence="7">Transcriptional activator protein CopR</fullName>
    </submittedName>
</protein>
<dbReference type="InterPro" id="IPR001789">
    <property type="entry name" value="Sig_transdc_resp-reg_receiver"/>
</dbReference>